<evidence type="ECO:0000313" key="1">
    <source>
        <dbReference type="EMBL" id="CUS57156.1"/>
    </source>
</evidence>
<accession>A0A170PU11</accession>
<organism evidence="1">
    <name type="scientific">hydrothermal vent metagenome</name>
    <dbReference type="NCBI Taxonomy" id="652676"/>
    <lineage>
        <taxon>unclassified sequences</taxon>
        <taxon>metagenomes</taxon>
        <taxon>ecological metagenomes</taxon>
    </lineage>
</organism>
<sequence>MVRTLSLTAATFALALGALAQEAAAPAHPLTPFYGTWVGTASGYDEARQPYTVTQTERVGLMLDGAIAVIEGRGYRDDGSLAFNAFAVVSCSEDAEACDMNSYLPDRTGSFKLVPTETGFIWTIPAGPEAEVKYVATLDGDVWTEIGHYHPASGDPMEIFRMEVTRTGDTDWPAGGAVLPPATE</sequence>
<evidence type="ECO:0008006" key="2">
    <source>
        <dbReference type="Google" id="ProtNLM"/>
    </source>
</evidence>
<dbReference type="AlphaFoldDB" id="A0A170PU11"/>
<gene>
    <name evidence="1" type="ORF">MGWOODY_Hyp759</name>
</gene>
<reference evidence="1" key="1">
    <citation type="submission" date="2015-10" db="EMBL/GenBank/DDBJ databases">
        <authorList>
            <person name="Gilbert D.G."/>
        </authorList>
    </citation>
    <scope>NUCLEOTIDE SEQUENCE</scope>
</reference>
<protein>
    <recommendedName>
        <fullName evidence="2">DUF1579 domain-containing protein</fullName>
    </recommendedName>
</protein>
<name>A0A170PU11_9ZZZZ</name>
<dbReference type="EMBL" id="CZQD01000038">
    <property type="protein sequence ID" value="CUS57156.1"/>
    <property type="molecule type" value="Genomic_DNA"/>
</dbReference>
<proteinExistence type="predicted"/>